<evidence type="ECO:0000256" key="2">
    <source>
        <dbReference type="ARBA" id="ARBA00007127"/>
    </source>
</evidence>
<evidence type="ECO:0000256" key="9">
    <source>
        <dbReference type="ARBA" id="ARBA00024792"/>
    </source>
</evidence>
<organism evidence="11 12">
    <name type="scientific">Candidatus Bealeia paramacronuclearis</name>
    <dbReference type="NCBI Taxonomy" id="1921001"/>
    <lineage>
        <taxon>Bacteria</taxon>
        <taxon>Pseudomonadati</taxon>
        <taxon>Pseudomonadota</taxon>
        <taxon>Alphaproteobacteria</taxon>
        <taxon>Holosporales</taxon>
        <taxon>Holosporaceae</taxon>
        <taxon>Candidatus Bealeia</taxon>
    </lineage>
</organism>
<evidence type="ECO:0000256" key="4">
    <source>
        <dbReference type="ARBA" id="ARBA00022692"/>
    </source>
</evidence>
<comment type="similarity">
    <text evidence="2 10">Belongs to the ADP/ATP translocase tlc family.</text>
</comment>
<dbReference type="RefSeq" id="WP_331255892.1">
    <property type="nucleotide sequence ID" value="NZ_CP133270.1"/>
</dbReference>
<keyword evidence="4 10" id="KW-0812">Transmembrane</keyword>
<feature type="transmembrane region" description="Helical" evidence="10">
    <location>
        <begin position="445"/>
        <end position="470"/>
    </location>
</feature>
<proteinExistence type="inferred from homology"/>
<evidence type="ECO:0000313" key="11">
    <source>
        <dbReference type="EMBL" id="WVX67102.1"/>
    </source>
</evidence>
<feature type="transmembrane region" description="Helical" evidence="10">
    <location>
        <begin position="276"/>
        <end position="294"/>
    </location>
</feature>
<comment type="function">
    <text evidence="9">Provides the rickettsial cell with host ATP in exchange for rickettsial ADP. This is an obligate exchange system. This energy acquiring activity is an important component of rickettsial parasitism.</text>
</comment>
<feature type="transmembrane region" description="Helical" evidence="10">
    <location>
        <begin position="380"/>
        <end position="399"/>
    </location>
</feature>
<feature type="transmembrane region" description="Helical" evidence="10">
    <location>
        <begin position="181"/>
        <end position="201"/>
    </location>
</feature>
<name>A0ABZ2C4G0_9PROT</name>
<dbReference type="EMBL" id="CP133270">
    <property type="protein sequence ID" value="WVX67102.1"/>
    <property type="molecule type" value="Genomic_DNA"/>
</dbReference>
<keyword evidence="8 10" id="KW-0472">Membrane</keyword>
<gene>
    <name evidence="11" type="ORF">Bealeia1_01299</name>
</gene>
<dbReference type="InterPro" id="IPR036259">
    <property type="entry name" value="MFS_trans_sf"/>
</dbReference>
<keyword evidence="3 10" id="KW-0813">Transport</keyword>
<keyword evidence="7 10" id="KW-1133">Transmembrane helix</keyword>
<evidence type="ECO:0000256" key="5">
    <source>
        <dbReference type="ARBA" id="ARBA00022741"/>
    </source>
</evidence>
<dbReference type="PANTHER" id="PTHR31187:SF1">
    <property type="entry name" value="ADP,ATP CARRIER PROTEIN 1"/>
    <property type="match status" value="1"/>
</dbReference>
<feature type="transmembrane region" description="Helical" evidence="10">
    <location>
        <begin position="221"/>
        <end position="243"/>
    </location>
</feature>
<reference evidence="11 12" key="1">
    <citation type="journal article" date="2024" name="Environ. Microbiol.">
        <title>Novel evolutionary insights on the interactions of the Holosporales (Alphaproteobacteria) with eukaryotic hosts from comparative genomics.</title>
        <authorList>
            <person name="Giovannini M."/>
            <person name="Petroni G."/>
            <person name="Castelli M."/>
        </authorList>
    </citation>
    <scope>NUCLEOTIDE SEQUENCE [LARGE SCALE GENOMIC DNA]</scope>
    <source>
        <strain evidence="11 12">US_Bl 15I1</strain>
    </source>
</reference>
<comment type="subcellular location">
    <subcellularLocation>
        <location evidence="1">Cell membrane</location>
        <topology evidence="1">Multi-pass membrane protein</topology>
    </subcellularLocation>
    <subcellularLocation>
        <location evidence="10">Membrane</location>
        <topology evidence="10">Multi-pass membrane protein</topology>
    </subcellularLocation>
</comment>
<dbReference type="InterPro" id="IPR004667">
    <property type="entry name" value="ADP_ATP_car_bac_type"/>
</dbReference>
<feature type="transmembrane region" description="Helical" evidence="10">
    <location>
        <begin position="345"/>
        <end position="368"/>
    </location>
</feature>
<evidence type="ECO:0000256" key="8">
    <source>
        <dbReference type="ARBA" id="ARBA00023136"/>
    </source>
</evidence>
<keyword evidence="5 10" id="KW-0547">Nucleotide-binding</keyword>
<feature type="transmembrane region" description="Helical" evidence="10">
    <location>
        <begin position="61"/>
        <end position="83"/>
    </location>
</feature>
<keyword evidence="12" id="KW-1185">Reference proteome</keyword>
<dbReference type="Pfam" id="PF03219">
    <property type="entry name" value="TLC"/>
    <property type="match status" value="1"/>
</dbReference>
<dbReference type="SUPFAM" id="SSF103473">
    <property type="entry name" value="MFS general substrate transporter"/>
    <property type="match status" value="1"/>
</dbReference>
<evidence type="ECO:0000313" key="12">
    <source>
        <dbReference type="Proteomes" id="UP001330434"/>
    </source>
</evidence>
<dbReference type="PANTHER" id="PTHR31187">
    <property type="match status" value="1"/>
</dbReference>
<evidence type="ECO:0000256" key="6">
    <source>
        <dbReference type="ARBA" id="ARBA00022840"/>
    </source>
</evidence>
<evidence type="ECO:0000256" key="3">
    <source>
        <dbReference type="ARBA" id="ARBA00022448"/>
    </source>
</evidence>
<keyword evidence="6 10" id="KW-0067">ATP-binding</keyword>
<protein>
    <recommendedName>
        <fullName evidence="10">ADP,ATP carrier protein</fullName>
    </recommendedName>
</protein>
<sequence>MTHQHVSFFQKYIFPIERQERQKFYYFAVLAFLISVGNLNLTGLRDSLVITAPNSSATILVYLRCFGSLPIGILFVMFFSWMIDRFSRRSIFNVFFLSTSAFLLFFPFFLYPSIERYQPSPQYIENLIQSYPHWKWFIVIYGNWLICIYYLIVDLWLGASFTVLFWQLANQVVTTHEAKRFYPVFIAIGGLASIASGMGVVKLVNMVLASPSDQGQVWTHVFQLVSVLSVVSFLIAVSIHIILWERPFMLKHKTPPKDRSKTSIFQGFHYLFNSKYLRCIFLILLSNEMIYEFTALLWKTELNKIETSPDNYNYFLSQVRIWEGIGVAIIAYISKTFIPQLGWKFVAYMAPLLTGLSATVFLSALLLNGHFPEFSQLSSLIIYIGTANTIIISLVYYAFVYTTKEMAYIPLPTDMKVKGKAAVDVLSFDIANGGSAGTDAILTAYFAAGLLITLPYASVFVFILLGIWFYSVRTLAPLYEELIKVEGNEKSMN</sequence>
<feature type="transmembrane region" description="Helical" evidence="10">
    <location>
        <begin position="314"/>
        <end position="333"/>
    </location>
</feature>
<accession>A0ABZ2C4G0</accession>
<feature type="transmembrane region" description="Helical" evidence="10">
    <location>
        <begin position="136"/>
        <end position="169"/>
    </location>
</feature>
<evidence type="ECO:0000256" key="1">
    <source>
        <dbReference type="ARBA" id="ARBA00004651"/>
    </source>
</evidence>
<feature type="transmembrane region" description="Helical" evidence="10">
    <location>
        <begin position="24"/>
        <end position="41"/>
    </location>
</feature>
<feature type="transmembrane region" description="Helical" evidence="10">
    <location>
        <begin position="90"/>
        <end position="111"/>
    </location>
</feature>
<evidence type="ECO:0000256" key="7">
    <source>
        <dbReference type="ARBA" id="ARBA00022989"/>
    </source>
</evidence>
<evidence type="ECO:0000256" key="10">
    <source>
        <dbReference type="RuleBase" id="RU363121"/>
    </source>
</evidence>
<dbReference type="Proteomes" id="UP001330434">
    <property type="component" value="Chromosome"/>
</dbReference>